<reference evidence="2" key="1">
    <citation type="submission" date="2020-11" db="EMBL/GenBank/DDBJ databases">
        <authorList>
            <consortium name="DOE Joint Genome Institute"/>
            <person name="Ahrendt S."/>
            <person name="Riley R."/>
            <person name="Andreopoulos W."/>
            <person name="Labutti K."/>
            <person name="Pangilinan J."/>
            <person name="Ruiz-Duenas F.J."/>
            <person name="Barrasa J.M."/>
            <person name="Sanchez-Garcia M."/>
            <person name="Camarero S."/>
            <person name="Miyauchi S."/>
            <person name="Serrano A."/>
            <person name="Linde D."/>
            <person name="Babiker R."/>
            <person name="Drula E."/>
            <person name="Ayuso-Fernandez I."/>
            <person name="Pacheco R."/>
            <person name="Padilla G."/>
            <person name="Ferreira P."/>
            <person name="Barriuso J."/>
            <person name="Kellner H."/>
            <person name="Castanera R."/>
            <person name="Alfaro M."/>
            <person name="Ramirez L."/>
            <person name="Pisabarro A.G."/>
            <person name="Kuo A."/>
            <person name="Tritt A."/>
            <person name="Lipzen A."/>
            <person name="He G."/>
            <person name="Yan M."/>
            <person name="Ng V."/>
            <person name="Cullen D."/>
            <person name="Martin F."/>
            <person name="Rosso M.-N."/>
            <person name="Henrissat B."/>
            <person name="Hibbett D."/>
            <person name="Martinez A.T."/>
            <person name="Grigoriev I.V."/>
        </authorList>
    </citation>
    <scope>NUCLEOTIDE SEQUENCE</scope>
    <source>
        <strain evidence="2">ATCC 90797</strain>
    </source>
</reference>
<evidence type="ECO:0000256" key="1">
    <source>
        <dbReference type="SAM" id="MobiDB-lite"/>
    </source>
</evidence>
<evidence type="ECO:0000313" key="3">
    <source>
        <dbReference type="Proteomes" id="UP000807025"/>
    </source>
</evidence>
<accession>A0A9P5ZMR7</accession>
<gene>
    <name evidence="2" type="ORF">BDN71DRAFT_1510830</name>
</gene>
<comment type="caution">
    <text evidence="2">The sequence shown here is derived from an EMBL/GenBank/DDBJ whole genome shotgun (WGS) entry which is preliminary data.</text>
</comment>
<evidence type="ECO:0000313" key="2">
    <source>
        <dbReference type="EMBL" id="KAF9490923.1"/>
    </source>
</evidence>
<dbReference type="Proteomes" id="UP000807025">
    <property type="component" value="Unassembled WGS sequence"/>
</dbReference>
<dbReference type="EMBL" id="MU154630">
    <property type="protein sequence ID" value="KAF9490923.1"/>
    <property type="molecule type" value="Genomic_DNA"/>
</dbReference>
<name>A0A9P5ZMR7_PLEER</name>
<feature type="compositionally biased region" description="Polar residues" evidence="1">
    <location>
        <begin position="111"/>
        <end position="126"/>
    </location>
</feature>
<proteinExistence type="predicted"/>
<organism evidence="2 3">
    <name type="scientific">Pleurotus eryngii</name>
    <name type="common">Boletus of the steppes</name>
    <dbReference type="NCBI Taxonomy" id="5323"/>
    <lineage>
        <taxon>Eukaryota</taxon>
        <taxon>Fungi</taxon>
        <taxon>Dikarya</taxon>
        <taxon>Basidiomycota</taxon>
        <taxon>Agaricomycotina</taxon>
        <taxon>Agaricomycetes</taxon>
        <taxon>Agaricomycetidae</taxon>
        <taxon>Agaricales</taxon>
        <taxon>Pleurotineae</taxon>
        <taxon>Pleurotaceae</taxon>
        <taxon>Pleurotus</taxon>
    </lineage>
</organism>
<sequence length="126" mass="13182">MSTASALLAIEGSTPIGEVIEAPTRPNADTVSSIRHAFTSSLEALHDCSKYLDEMASYWDSHLPIPDITARCDGATVSAVGAFKTLVEGSHPSNPENKYGASAPAPASQEPRPSSLVSPQQTSAEK</sequence>
<dbReference type="AlphaFoldDB" id="A0A9P5ZMR7"/>
<keyword evidence="3" id="KW-1185">Reference proteome</keyword>
<protein>
    <submittedName>
        <fullName evidence="2">Uncharacterized protein</fullName>
    </submittedName>
</protein>
<feature type="region of interest" description="Disordered" evidence="1">
    <location>
        <begin position="88"/>
        <end position="126"/>
    </location>
</feature>